<evidence type="ECO:0000313" key="3">
    <source>
        <dbReference type="Proteomes" id="UP000257109"/>
    </source>
</evidence>
<dbReference type="InterPro" id="IPR039537">
    <property type="entry name" value="Retrotran_Ty1/copia-like"/>
</dbReference>
<dbReference type="Pfam" id="PF25597">
    <property type="entry name" value="SH3_retrovirus"/>
    <property type="match status" value="1"/>
</dbReference>
<proteinExistence type="predicted"/>
<dbReference type="PANTHER" id="PTHR42648:SF28">
    <property type="entry name" value="TRANSPOSON-ENCODED PROTEIN WITH RIBONUCLEASE H-LIKE AND RETROVIRUS ZINC FINGER-LIKE DOMAINS"/>
    <property type="match status" value="1"/>
</dbReference>
<accession>A0A371HIY0</accession>
<evidence type="ECO:0000313" key="2">
    <source>
        <dbReference type="EMBL" id="RDY02755.1"/>
    </source>
</evidence>
<feature type="domain" description="Retroviral polymerase SH3-like" evidence="1">
    <location>
        <begin position="54"/>
        <end position="116"/>
    </location>
</feature>
<evidence type="ECO:0000259" key="1">
    <source>
        <dbReference type="Pfam" id="PF25597"/>
    </source>
</evidence>
<dbReference type="STRING" id="157652.A0A371HIY0"/>
<dbReference type="AlphaFoldDB" id="A0A371HIY0"/>
<name>A0A371HIY0_MUCPR</name>
<reference evidence="2" key="1">
    <citation type="submission" date="2018-05" db="EMBL/GenBank/DDBJ databases">
        <title>Draft genome of Mucuna pruriens seed.</title>
        <authorList>
            <person name="Nnadi N.E."/>
            <person name="Vos R."/>
            <person name="Hasami M.H."/>
            <person name="Devisetty U.K."/>
            <person name="Aguiy J.C."/>
        </authorList>
    </citation>
    <scope>NUCLEOTIDE SEQUENCE [LARGE SCALE GENOMIC DNA]</scope>
    <source>
        <strain evidence="2">JCA_2017</strain>
    </source>
</reference>
<protein>
    <recommendedName>
        <fullName evidence="1">Retroviral polymerase SH3-like domain-containing protein</fullName>
    </recommendedName>
</protein>
<feature type="non-terminal residue" evidence="2">
    <location>
        <position position="1"/>
    </location>
</feature>
<dbReference type="InterPro" id="IPR057670">
    <property type="entry name" value="SH3_retrovirus"/>
</dbReference>
<sequence>MNKTLIEKVRCMLYEARLPKHLWDETLYTTIHVTKLSLTIALDIEYDHLRVFDCKVFVNVPKDERSKLDMKIRQCIFIGYGQDEFGYKLYDHVEKKLVKSRDVQFVEDQTIKNINKVKKTTSEKDNSLSKIDLV</sequence>
<dbReference type="EMBL" id="QJKJ01002466">
    <property type="protein sequence ID" value="RDY02755.1"/>
    <property type="molecule type" value="Genomic_DNA"/>
</dbReference>
<dbReference type="OrthoDB" id="1750165at2759"/>
<dbReference type="Proteomes" id="UP000257109">
    <property type="component" value="Unassembled WGS sequence"/>
</dbReference>
<comment type="caution">
    <text evidence="2">The sequence shown here is derived from an EMBL/GenBank/DDBJ whole genome shotgun (WGS) entry which is preliminary data.</text>
</comment>
<organism evidence="2 3">
    <name type="scientific">Mucuna pruriens</name>
    <name type="common">Velvet bean</name>
    <name type="synonym">Dolichos pruriens</name>
    <dbReference type="NCBI Taxonomy" id="157652"/>
    <lineage>
        <taxon>Eukaryota</taxon>
        <taxon>Viridiplantae</taxon>
        <taxon>Streptophyta</taxon>
        <taxon>Embryophyta</taxon>
        <taxon>Tracheophyta</taxon>
        <taxon>Spermatophyta</taxon>
        <taxon>Magnoliopsida</taxon>
        <taxon>eudicotyledons</taxon>
        <taxon>Gunneridae</taxon>
        <taxon>Pentapetalae</taxon>
        <taxon>rosids</taxon>
        <taxon>fabids</taxon>
        <taxon>Fabales</taxon>
        <taxon>Fabaceae</taxon>
        <taxon>Papilionoideae</taxon>
        <taxon>50 kb inversion clade</taxon>
        <taxon>NPAAA clade</taxon>
        <taxon>indigoferoid/millettioid clade</taxon>
        <taxon>Phaseoleae</taxon>
        <taxon>Mucuna</taxon>
    </lineage>
</organism>
<keyword evidence="3" id="KW-1185">Reference proteome</keyword>
<dbReference type="PANTHER" id="PTHR42648">
    <property type="entry name" value="TRANSPOSASE, PUTATIVE-RELATED"/>
    <property type="match status" value="1"/>
</dbReference>
<gene>
    <name evidence="2" type="ORF">CR513_13743</name>
</gene>